<dbReference type="Proteomes" id="UP000284706">
    <property type="component" value="Unassembled WGS sequence"/>
</dbReference>
<organism evidence="1 2">
    <name type="scientific">Gymnopilus dilepis</name>
    <dbReference type="NCBI Taxonomy" id="231916"/>
    <lineage>
        <taxon>Eukaryota</taxon>
        <taxon>Fungi</taxon>
        <taxon>Dikarya</taxon>
        <taxon>Basidiomycota</taxon>
        <taxon>Agaricomycotina</taxon>
        <taxon>Agaricomycetes</taxon>
        <taxon>Agaricomycetidae</taxon>
        <taxon>Agaricales</taxon>
        <taxon>Agaricineae</taxon>
        <taxon>Hymenogastraceae</taxon>
        <taxon>Gymnopilus</taxon>
    </lineage>
</organism>
<sequence length="180" mass="20180">SQLSSAPRCDSSPVCPPSFQQSILIHVFIITTYHGLGSSLCAYMACDNSGSILHKKRRFGGNPEVSYPSGIMLKTLLLLLNRRAENLRNNGMGRYLWRLKRVELNIENIPAFYSELNIRDVRLLRQTVNAIMGDIDCRNTLVIQDGYSARLAMDGGSGSAQLLQYNANKVATWWRQDDNA</sequence>
<protein>
    <submittedName>
        <fullName evidence="1">Uncharacterized protein</fullName>
    </submittedName>
</protein>
<accession>A0A409Y5N0</accession>
<keyword evidence="2" id="KW-1185">Reference proteome</keyword>
<dbReference type="InParanoid" id="A0A409Y5N0"/>
<gene>
    <name evidence="1" type="ORF">CVT26_013600</name>
</gene>
<dbReference type="AlphaFoldDB" id="A0A409Y5N0"/>
<evidence type="ECO:0000313" key="2">
    <source>
        <dbReference type="Proteomes" id="UP000284706"/>
    </source>
</evidence>
<comment type="caution">
    <text evidence="1">The sequence shown here is derived from an EMBL/GenBank/DDBJ whole genome shotgun (WGS) entry which is preliminary data.</text>
</comment>
<proteinExistence type="predicted"/>
<evidence type="ECO:0000313" key="1">
    <source>
        <dbReference type="EMBL" id="PPQ98344.1"/>
    </source>
</evidence>
<reference evidence="1 2" key="1">
    <citation type="journal article" date="2018" name="Evol. Lett.">
        <title>Horizontal gene cluster transfer increased hallucinogenic mushroom diversity.</title>
        <authorList>
            <person name="Reynolds H.T."/>
            <person name="Vijayakumar V."/>
            <person name="Gluck-Thaler E."/>
            <person name="Korotkin H.B."/>
            <person name="Matheny P.B."/>
            <person name="Slot J.C."/>
        </authorList>
    </citation>
    <scope>NUCLEOTIDE SEQUENCE [LARGE SCALE GENOMIC DNA]</scope>
    <source>
        <strain evidence="1 2">SRW20</strain>
    </source>
</reference>
<feature type="non-terminal residue" evidence="1">
    <location>
        <position position="1"/>
    </location>
</feature>
<name>A0A409Y5N0_9AGAR</name>
<dbReference type="EMBL" id="NHYE01001112">
    <property type="protein sequence ID" value="PPQ98344.1"/>
    <property type="molecule type" value="Genomic_DNA"/>
</dbReference>